<feature type="transmembrane region" description="Helical" evidence="7">
    <location>
        <begin position="360"/>
        <end position="378"/>
    </location>
</feature>
<dbReference type="OrthoDB" id="9803968at2"/>
<evidence type="ECO:0000256" key="1">
    <source>
        <dbReference type="ARBA" id="ARBA00004651"/>
    </source>
</evidence>
<proteinExistence type="predicted"/>
<dbReference type="Gene3D" id="1.20.1250.20">
    <property type="entry name" value="MFS general substrate transporter like domains"/>
    <property type="match status" value="1"/>
</dbReference>
<keyword evidence="4 7" id="KW-0812">Transmembrane</keyword>
<dbReference type="NCBIfam" id="NF008397">
    <property type="entry name" value="PRK11195.1"/>
    <property type="match status" value="1"/>
</dbReference>
<evidence type="ECO:0000256" key="7">
    <source>
        <dbReference type="SAM" id="Phobius"/>
    </source>
</evidence>
<feature type="transmembrane region" description="Helical" evidence="7">
    <location>
        <begin position="293"/>
        <end position="314"/>
    </location>
</feature>
<keyword evidence="3" id="KW-1003">Cell membrane</keyword>
<keyword evidence="5 7" id="KW-1133">Transmembrane helix</keyword>
<dbReference type="InterPro" id="IPR036259">
    <property type="entry name" value="MFS_trans_sf"/>
</dbReference>
<feature type="transmembrane region" description="Helical" evidence="7">
    <location>
        <begin position="206"/>
        <end position="229"/>
    </location>
</feature>
<feature type="transmembrane region" description="Helical" evidence="7">
    <location>
        <begin position="151"/>
        <end position="171"/>
    </location>
</feature>
<dbReference type="STRING" id="415747.SAMN03097708_02728"/>
<dbReference type="InterPro" id="IPR011701">
    <property type="entry name" value="MFS"/>
</dbReference>
<dbReference type="SUPFAM" id="SSF103473">
    <property type="entry name" value="MFS general substrate transporter"/>
    <property type="match status" value="1"/>
</dbReference>
<evidence type="ECO:0000256" key="6">
    <source>
        <dbReference type="ARBA" id="ARBA00023136"/>
    </source>
</evidence>
<keyword evidence="6 7" id="KW-0472">Membrane</keyword>
<dbReference type="CDD" id="cd06173">
    <property type="entry name" value="MFS_MefA_like"/>
    <property type="match status" value="1"/>
</dbReference>
<reference evidence="8 9" key="1">
    <citation type="submission" date="2016-10" db="EMBL/GenBank/DDBJ databases">
        <authorList>
            <person name="de Groot N.N."/>
        </authorList>
    </citation>
    <scope>NUCLEOTIDE SEQUENCE [LARGE SCALE GENOMIC DNA]</scope>
    <source>
        <strain evidence="8 9">HLD2</strain>
    </source>
</reference>
<keyword evidence="2" id="KW-0813">Transport</keyword>
<gene>
    <name evidence="8" type="ORF">SAMN03097708_02728</name>
</gene>
<dbReference type="Proteomes" id="UP000199648">
    <property type="component" value="Unassembled WGS sequence"/>
</dbReference>
<evidence type="ECO:0000313" key="9">
    <source>
        <dbReference type="Proteomes" id="UP000199648"/>
    </source>
</evidence>
<comment type="subcellular location">
    <subcellularLocation>
        <location evidence="1">Cell membrane</location>
        <topology evidence="1">Multi-pass membrane protein</topology>
    </subcellularLocation>
</comment>
<organism evidence="8 9">
    <name type="scientific">Thiohalomonas denitrificans</name>
    <dbReference type="NCBI Taxonomy" id="415747"/>
    <lineage>
        <taxon>Bacteria</taxon>
        <taxon>Pseudomonadati</taxon>
        <taxon>Pseudomonadota</taxon>
        <taxon>Gammaproteobacteria</taxon>
        <taxon>Thiohalomonadales</taxon>
        <taxon>Thiohalomonadaceae</taxon>
        <taxon>Thiohalomonas</taxon>
    </lineage>
</organism>
<dbReference type="GO" id="GO:0005886">
    <property type="term" value="C:plasma membrane"/>
    <property type="evidence" value="ECO:0007669"/>
    <property type="project" value="UniProtKB-SubCell"/>
</dbReference>
<feature type="transmembrane region" description="Helical" evidence="7">
    <location>
        <begin position="43"/>
        <end position="59"/>
    </location>
</feature>
<evidence type="ECO:0000256" key="2">
    <source>
        <dbReference type="ARBA" id="ARBA00022448"/>
    </source>
</evidence>
<dbReference type="PANTHER" id="PTHR43266">
    <property type="entry name" value="MACROLIDE-EFFLUX PROTEIN"/>
    <property type="match status" value="1"/>
</dbReference>
<dbReference type="Pfam" id="PF07690">
    <property type="entry name" value="MFS_1"/>
    <property type="match status" value="1"/>
</dbReference>
<evidence type="ECO:0000313" key="8">
    <source>
        <dbReference type="EMBL" id="SCZ64874.1"/>
    </source>
</evidence>
<evidence type="ECO:0000256" key="3">
    <source>
        <dbReference type="ARBA" id="ARBA00022475"/>
    </source>
</evidence>
<dbReference type="RefSeq" id="WP_092998264.1">
    <property type="nucleotide sequence ID" value="NZ_FMWD01000009.1"/>
</dbReference>
<keyword evidence="9" id="KW-1185">Reference proteome</keyword>
<name>A0A1G5QSL5_9GAMM</name>
<feature type="transmembrane region" description="Helical" evidence="7">
    <location>
        <begin position="241"/>
        <end position="259"/>
    </location>
</feature>
<dbReference type="PANTHER" id="PTHR43266:SF2">
    <property type="entry name" value="MAJOR FACILITATOR SUPERFAMILY (MFS) PROFILE DOMAIN-CONTAINING PROTEIN"/>
    <property type="match status" value="1"/>
</dbReference>
<evidence type="ECO:0000256" key="4">
    <source>
        <dbReference type="ARBA" id="ARBA00022692"/>
    </source>
</evidence>
<dbReference type="EMBL" id="FMWD01000009">
    <property type="protein sequence ID" value="SCZ64874.1"/>
    <property type="molecule type" value="Genomic_DNA"/>
</dbReference>
<feature type="transmembrane region" description="Helical" evidence="7">
    <location>
        <begin position="126"/>
        <end position="145"/>
    </location>
</feature>
<sequence>MTRAVFSLLIAQFLTAFADNAILFIAIATVIQAAEVGEWYKPALQASFLVAFVLLAPWVGRLADKRPKAEVLMVGNVLKAIGALMMLAGIEPLLSYAVVGIGAAIYSPGKYGILPELVHHDHLVKANGWVEGSTIVAIILGAVIGGHLADISIPAALGMVTCCYIASLIATRFIPRIAPHREVTGSAVAHFGRTLRQFMHGSRARFAMLGASVFWGASVVLRVMLTVWAPAVLMMTATGDIANLAVYIALGIAAGSLLAHKLIPLDFVRRARFAGYLMGAGAMALAVTSDPMLAKAALVFCGVMGGIFVVPVNAALQEIGHHTVGAGGAVAIQNFFENLAMLVATAVYTGLLIFDLDPVIMMAGLGALIMIATLAISVRLPSDPEPRPVSAIEEPLAQKTE</sequence>
<dbReference type="GO" id="GO:0022857">
    <property type="term" value="F:transmembrane transporter activity"/>
    <property type="evidence" value="ECO:0007669"/>
    <property type="project" value="InterPro"/>
</dbReference>
<evidence type="ECO:0000256" key="5">
    <source>
        <dbReference type="ARBA" id="ARBA00022989"/>
    </source>
</evidence>
<feature type="transmembrane region" description="Helical" evidence="7">
    <location>
        <begin position="71"/>
        <end position="90"/>
    </location>
</feature>
<dbReference type="AlphaFoldDB" id="A0A1G5QSL5"/>
<protein>
    <submittedName>
        <fullName evidence="8">MFS transporter, LPLT family, lysophospholipid transporter</fullName>
    </submittedName>
</protein>
<feature type="transmembrane region" description="Helical" evidence="7">
    <location>
        <begin position="335"/>
        <end position="354"/>
    </location>
</feature>
<feature type="transmembrane region" description="Helical" evidence="7">
    <location>
        <begin position="271"/>
        <end position="287"/>
    </location>
</feature>
<accession>A0A1G5QSL5</accession>
<feature type="transmembrane region" description="Helical" evidence="7">
    <location>
        <begin position="96"/>
        <end position="114"/>
    </location>
</feature>